<keyword evidence="4" id="KW-1185">Reference proteome</keyword>
<evidence type="ECO:0000313" key="4">
    <source>
        <dbReference type="Proteomes" id="UP000266234"/>
    </source>
</evidence>
<dbReference type="GO" id="GO:0005776">
    <property type="term" value="C:autophagosome"/>
    <property type="evidence" value="ECO:0007669"/>
    <property type="project" value="TreeGrafter"/>
</dbReference>
<dbReference type="EMBL" id="PXOG01000059">
    <property type="protein sequence ID" value="RGP78702.1"/>
    <property type="molecule type" value="Genomic_DNA"/>
</dbReference>
<dbReference type="OrthoDB" id="4332097at2759"/>
<dbReference type="GO" id="GO:0072383">
    <property type="term" value="P:plus-end-directed vesicle transport along microtubule"/>
    <property type="evidence" value="ECO:0007669"/>
    <property type="project" value="TreeGrafter"/>
</dbReference>
<feature type="compositionally biased region" description="Basic and acidic residues" evidence="2">
    <location>
        <begin position="492"/>
        <end position="511"/>
    </location>
</feature>
<gene>
    <name evidence="3" type="ORF">FLONG3_3157</name>
</gene>
<accession>A0A395T304</accession>
<feature type="region of interest" description="Disordered" evidence="2">
    <location>
        <begin position="492"/>
        <end position="522"/>
    </location>
</feature>
<evidence type="ECO:0000256" key="1">
    <source>
        <dbReference type="SAM" id="Coils"/>
    </source>
</evidence>
<evidence type="ECO:0000256" key="2">
    <source>
        <dbReference type="SAM" id="MobiDB-lite"/>
    </source>
</evidence>
<proteinExistence type="predicted"/>
<dbReference type="PANTHER" id="PTHR46753">
    <property type="entry name" value="FYVE AND COILED-COIL DOMAIN-CONTAINING PROTEIN 1"/>
    <property type="match status" value="1"/>
</dbReference>
<name>A0A395T304_9HYPO</name>
<dbReference type="Proteomes" id="UP000266234">
    <property type="component" value="Unassembled WGS sequence"/>
</dbReference>
<keyword evidence="1" id="KW-0175">Coiled coil</keyword>
<evidence type="ECO:0008006" key="5">
    <source>
        <dbReference type="Google" id="ProtNLM"/>
    </source>
</evidence>
<dbReference type="AlphaFoldDB" id="A0A395T304"/>
<dbReference type="PANTHER" id="PTHR46753:SF2">
    <property type="entry name" value="FYVE AND COILED-COIL DOMAIN-CONTAINING PROTEIN 1"/>
    <property type="match status" value="1"/>
</dbReference>
<organism evidence="3 4">
    <name type="scientific">Fusarium longipes</name>
    <dbReference type="NCBI Taxonomy" id="694270"/>
    <lineage>
        <taxon>Eukaryota</taxon>
        <taxon>Fungi</taxon>
        <taxon>Dikarya</taxon>
        <taxon>Ascomycota</taxon>
        <taxon>Pezizomycotina</taxon>
        <taxon>Sordariomycetes</taxon>
        <taxon>Hypocreomycetidae</taxon>
        <taxon>Hypocreales</taxon>
        <taxon>Nectriaceae</taxon>
        <taxon>Fusarium</taxon>
    </lineage>
</organism>
<feature type="coiled-coil region" evidence="1">
    <location>
        <begin position="331"/>
        <end position="428"/>
    </location>
</feature>
<dbReference type="STRING" id="694270.A0A395T304"/>
<protein>
    <recommendedName>
        <fullName evidence="5">Hard-surface inducible</fullName>
    </recommendedName>
</protein>
<dbReference type="GO" id="GO:1901098">
    <property type="term" value="P:positive regulation of autophagosome maturation"/>
    <property type="evidence" value="ECO:0007669"/>
    <property type="project" value="TreeGrafter"/>
</dbReference>
<sequence>MFVYQGKLNWWTYAKDETFVVILPSGPVRVGDSVYLFSQWTQDAQGMKKRNWFQTIAVDSVTQTDSSDVTFVLKGAWYNFTVTTKSGYKEISVVMRNPTNGVSDPMPLKRIWESKQELTGTTRVWTGKFKWLDFAKDEPAIFIVPDGFGEDKPILSLWQWTRASNGNFKEPSFRDEVQKNVTGLGTDTVKFSYKSYYDIRCTWDAKKDMLDVWLKEGGGHEENVGDMIRSAIIERQRHTHDPQPIEPTPEKGQCDLRRPQPQACLPRIVDPMPFPKGLLDTLAHTAAFVDQAGYLAKYALDHFSALDADYHAQIEKVKAKDAEITNLKGTIEHLSGSRNVEKAKVEELQKQLKQANKDAQSLRDEIAQLNKYISDDKIKDDESRKILQDTQKKLDSLQQEKASLKMDLDAANSTITELNARISDYQQQIIQRDTEISRLKAAVHSQTELNKILTAKNTELNASVTELKATQETLEGDLKRANERIQVLMHQNKESRQKISAAENERDKARAETTAANRQRDDAVEELEELKQKIYDQKIVLK</sequence>
<dbReference type="Gene3D" id="1.10.287.1490">
    <property type="match status" value="1"/>
</dbReference>
<evidence type="ECO:0000313" key="3">
    <source>
        <dbReference type="EMBL" id="RGP78702.1"/>
    </source>
</evidence>
<dbReference type="GO" id="GO:0005770">
    <property type="term" value="C:late endosome"/>
    <property type="evidence" value="ECO:0007669"/>
    <property type="project" value="TreeGrafter"/>
</dbReference>
<reference evidence="3 4" key="1">
    <citation type="journal article" date="2018" name="PLoS Pathog.">
        <title>Evolution of structural diversity of trichothecenes, a family of toxins produced by plant pathogenic and entomopathogenic fungi.</title>
        <authorList>
            <person name="Proctor R.H."/>
            <person name="McCormick S.P."/>
            <person name="Kim H.S."/>
            <person name="Cardoza R.E."/>
            <person name="Stanley A.M."/>
            <person name="Lindo L."/>
            <person name="Kelly A."/>
            <person name="Brown D.W."/>
            <person name="Lee T."/>
            <person name="Vaughan M.M."/>
            <person name="Alexander N.J."/>
            <person name="Busman M."/>
            <person name="Gutierrez S."/>
        </authorList>
    </citation>
    <scope>NUCLEOTIDE SEQUENCE [LARGE SCALE GENOMIC DNA]</scope>
    <source>
        <strain evidence="3 4">NRRL 20695</strain>
    </source>
</reference>
<comment type="caution">
    <text evidence="3">The sequence shown here is derived from an EMBL/GenBank/DDBJ whole genome shotgun (WGS) entry which is preliminary data.</text>
</comment>